<dbReference type="InterPro" id="IPR002938">
    <property type="entry name" value="FAD-bd"/>
</dbReference>
<name>A0A934ULQ0_9SPHI</name>
<protein>
    <submittedName>
        <fullName evidence="2">FAD-dependent monooxygenase</fullName>
    </submittedName>
</protein>
<accession>A0A934ULQ0</accession>
<reference evidence="2" key="1">
    <citation type="submission" date="2020-12" db="EMBL/GenBank/DDBJ databases">
        <title>Bacterial novel species Mucilaginibacter sp. SD-g isolated from soil.</title>
        <authorList>
            <person name="Jung H.-Y."/>
        </authorList>
    </citation>
    <scope>NUCLEOTIDE SEQUENCE</scope>
    <source>
        <strain evidence="2">SD-g</strain>
    </source>
</reference>
<dbReference type="Gene3D" id="3.50.50.60">
    <property type="entry name" value="FAD/NAD(P)-binding domain"/>
    <property type="match status" value="1"/>
</dbReference>
<dbReference type="InterPro" id="IPR036188">
    <property type="entry name" value="FAD/NAD-bd_sf"/>
</dbReference>
<dbReference type="PANTHER" id="PTHR46865:SF2">
    <property type="entry name" value="MONOOXYGENASE"/>
    <property type="match status" value="1"/>
</dbReference>
<dbReference type="Proteomes" id="UP000613193">
    <property type="component" value="Unassembled WGS sequence"/>
</dbReference>
<dbReference type="InterPro" id="IPR051704">
    <property type="entry name" value="FAD_aromatic-hydroxylase"/>
</dbReference>
<evidence type="ECO:0000313" key="2">
    <source>
        <dbReference type="EMBL" id="MBK0378818.1"/>
    </source>
</evidence>
<keyword evidence="2" id="KW-0560">Oxidoreductase</keyword>
<proteinExistence type="predicted"/>
<keyword evidence="2" id="KW-0503">Monooxygenase</keyword>
<dbReference type="SUPFAM" id="SSF51905">
    <property type="entry name" value="FAD/NAD(P)-binding domain"/>
    <property type="match status" value="1"/>
</dbReference>
<organism evidence="2 3">
    <name type="scientific">Mucilaginibacter segetis</name>
    <dbReference type="NCBI Taxonomy" id="2793071"/>
    <lineage>
        <taxon>Bacteria</taxon>
        <taxon>Pseudomonadati</taxon>
        <taxon>Bacteroidota</taxon>
        <taxon>Sphingobacteriia</taxon>
        <taxon>Sphingobacteriales</taxon>
        <taxon>Sphingobacteriaceae</taxon>
        <taxon>Mucilaginibacter</taxon>
    </lineage>
</organism>
<dbReference type="Gene3D" id="3.30.9.10">
    <property type="entry name" value="D-Amino Acid Oxidase, subunit A, domain 2"/>
    <property type="match status" value="1"/>
</dbReference>
<evidence type="ECO:0000259" key="1">
    <source>
        <dbReference type="Pfam" id="PF01494"/>
    </source>
</evidence>
<dbReference type="GO" id="GO:0071949">
    <property type="term" value="F:FAD binding"/>
    <property type="evidence" value="ECO:0007669"/>
    <property type="project" value="InterPro"/>
</dbReference>
<dbReference type="GO" id="GO:0004497">
    <property type="term" value="F:monooxygenase activity"/>
    <property type="evidence" value="ECO:0007669"/>
    <property type="project" value="UniProtKB-KW"/>
</dbReference>
<sequence>MELSKTTNILISGASMAGLSTAYWMNQLGFRVTVVEIAKELRTAGAAIDIRGVTVDIVKRMGIYEQLQAHRLQVEMIEFKNAQDITEGSISLKSANDEHQDDDIEIERDKFVHILFNKLKNNVEFIFDNSITALTETKDNILTTFKKGPKRAFDLVIGCDGIHSAVRKLSFGQESEYSHFLGAYFSISIVNKLLIKQKTMQAFAVPDKAIMLNAYNNKTDVIFCFNSEKEIANNYRNAEEQKNIILQQFAGQSWRTEELLEEIKHSGNFYFDKFCQIKMPSWTKGRVALVGDAGYCASPAAGMGASLSISGAAALADALQKHNGDFEAAFRDYNKELRPFIEEVQAKAEFNVRENFIPRTEEAIRKRYTQTTAF</sequence>
<dbReference type="RefSeq" id="WP_200065234.1">
    <property type="nucleotide sequence ID" value="NZ_JAEHFW010000001.1"/>
</dbReference>
<dbReference type="Pfam" id="PF01494">
    <property type="entry name" value="FAD_binding_3"/>
    <property type="match status" value="1"/>
</dbReference>
<evidence type="ECO:0000313" key="3">
    <source>
        <dbReference type="Proteomes" id="UP000613193"/>
    </source>
</evidence>
<dbReference type="PANTHER" id="PTHR46865">
    <property type="entry name" value="OXIDOREDUCTASE-RELATED"/>
    <property type="match status" value="1"/>
</dbReference>
<dbReference type="AlphaFoldDB" id="A0A934ULQ0"/>
<dbReference type="EMBL" id="JAEHFW010000001">
    <property type="protein sequence ID" value="MBK0378818.1"/>
    <property type="molecule type" value="Genomic_DNA"/>
</dbReference>
<keyword evidence="3" id="KW-1185">Reference proteome</keyword>
<comment type="caution">
    <text evidence="2">The sequence shown here is derived from an EMBL/GenBank/DDBJ whole genome shotgun (WGS) entry which is preliminary data.</text>
</comment>
<gene>
    <name evidence="2" type="ORF">I5M19_05840</name>
</gene>
<dbReference type="PRINTS" id="PR00420">
    <property type="entry name" value="RNGMNOXGNASE"/>
</dbReference>
<feature type="domain" description="FAD-binding" evidence="1">
    <location>
        <begin position="7"/>
        <end position="344"/>
    </location>
</feature>